<dbReference type="Pfam" id="PF04387">
    <property type="entry name" value="PTPLA"/>
    <property type="match status" value="2"/>
</dbReference>
<organism evidence="14 15">
    <name type="scientific">Escallonia herrerae</name>
    <dbReference type="NCBI Taxonomy" id="1293975"/>
    <lineage>
        <taxon>Eukaryota</taxon>
        <taxon>Viridiplantae</taxon>
        <taxon>Streptophyta</taxon>
        <taxon>Embryophyta</taxon>
        <taxon>Tracheophyta</taxon>
        <taxon>Spermatophyta</taxon>
        <taxon>Magnoliopsida</taxon>
        <taxon>eudicotyledons</taxon>
        <taxon>Gunneridae</taxon>
        <taxon>Pentapetalae</taxon>
        <taxon>asterids</taxon>
        <taxon>campanulids</taxon>
        <taxon>Escalloniales</taxon>
        <taxon>Escalloniaceae</taxon>
        <taxon>Escallonia</taxon>
    </lineage>
</organism>
<evidence type="ECO:0000256" key="3">
    <source>
        <dbReference type="ARBA" id="ARBA00007811"/>
    </source>
</evidence>
<comment type="catalytic activity">
    <reaction evidence="13">
        <text>a very-long-chain (3R)-3-hydroxyacyl-CoA = a very-long-chain (2E)-enoyl-CoA + H2O</text>
        <dbReference type="Rhea" id="RHEA:45812"/>
        <dbReference type="ChEBI" id="CHEBI:15377"/>
        <dbReference type="ChEBI" id="CHEBI:83728"/>
        <dbReference type="ChEBI" id="CHEBI:85440"/>
        <dbReference type="EC" id="4.2.1.134"/>
    </reaction>
</comment>
<comment type="similarity">
    <text evidence="3 13">Belongs to the very long-chain fatty acids dehydratase HACD family.</text>
</comment>
<keyword evidence="9 13" id="KW-0443">Lipid metabolism</keyword>
<dbReference type="Proteomes" id="UP001188597">
    <property type="component" value="Unassembled WGS sequence"/>
</dbReference>
<comment type="function">
    <text evidence="13">Catalyzes the third of the four reactions of the long-chain fatty acids elongation cycle. This endoplasmic reticulum-bound enzymatic process, allows the addition of two carbons to the chain of long- and very long-chain fatty acids/VLCFAs per cycle. This enzyme catalyzes the dehydration of the 3-hydroxyacyl-CoA intermediate into trans-2,3-enoyl-CoA, within each cycle of fatty acid elongation. Thereby, it participates to the production of VLCFAs of different chain lengths that are involved in multiple biological processes as precursors of membrane lipids and lipid mediators.</text>
</comment>
<comment type="pathway">
    <text evidence="2 13">Lipid metabolism; fatty acid biosynthesis.</text>
</comment>
<evidence type="ECO:0000313" key="14">
    <source>
        <dbReference type="EMBL" id="KAK2996767.1"/>
    </source>
</evidence>
<dbReference type="GO" id="GO:0030497">
    <property type="term" value="P:fatty acid elongation"/>
    <property type="evidence" value="ECO:0007669"/>
    <property type="project" value="TreeGrafter"/>
</dbReference>
<keyword evidence="12 13" id="KW-0456">Lyase</keyword>
<evidence type="ECO:0000256" key="5">
    <source>
        <dbReference type="ARBA" id="ARBA00022516"/>
    </source>
</evidence>
<protein>
    <recommendedName>
        <fullName evidence="4 13">Very-long-chain (3R)-3-hydroxyacyl-CoA dehydratase</fullName>
        <ecNumber evidence="4 13">4.2.1.134</ecNumber>
    </recommendedName>
</protein>
<evidence type="ECO:0000256" key="11">
    <source>
        <dbReference type="ARBA" id="ARBA00023160"/>
    </source>
</evidence>
<dbReference type="PANTHER" id="PTHR11035">
    <property type="entry name" value="VERY-LONG-CHAIN (3R)-3-HYDROXYACYL-COA DEHYDRATASE"/>
    <property type="match status" value="1"/>
</dbReference>
<evidence type="ECO:0000313" key="15">
    <source>
        <dbReference type="Proteomes" id="UP001188597"/>
    </source>
</evidence>
<dbReference type="InterPro" id="IPR007482">
    <property type="entry name" value="Tyr_Pase-like_PTPLA"/>
</dbReference>
<dbReference type="EC" id="4.2.1.134" evidence="4 13"/>
<keyword evidence="7 13" id="KW-0276">Fatty acid metabolism</keyword>
<evidence type="ECO:0000256" key="10">
    <source>
        <dbReference type="ARBA" id="ARBA00023136"/>
    </source>
</evidence>
<evidence type="ECO:0000256" key="8">
    <source>
        <dbReference type="ARBA" id="ARBA00022989"/>
    </source>
</evidence>
<feature type="transmembrane region" description="Helical" evidence="13">
    <location>
        <begin position="85"/>
        <end position="110"/>
    </location>
</feature>
<name>A0AA88UX04_9ASTE</name>
<dbReference type="GO" id="GO:0005789">
    <property type="term" value="C:endoplasmic reticulum membrane"/>
    <property type="evidence" value="ECO:0007669"/>
    <property type="project" value="UniProtKB-SubCell"/>
</dbReference>
<evidence type="ECO:0000256" key="12">
    <source>
        <dbReference type="ARBA" id="ARBA00023239"/>
    </source>
</evidence>
<feature type="transmembrane region" description="Helical" evidence="13">
    <location>
        <begin position="48"/>
        <end position="73"/>
    </location>
</feature>
<dbReference type="GO" id="GO:0102158">
    <property type="term" value="F:very-long-chain (3R)-3-hydroxyacyl-CoA dehydratase activity"/>
    <property type="evidence" value="ECO:0007669"/>
    <property type="project" value="UniProtKB-EC"/>
</dbReference>
<keyword evidence="5 13" id="KW-0444">Lipid biosynthesis</keyword>
<comment type="caution">
    <text evidence="14">The sequence shown here is derived from an EMBL/GenBank/DDBJ whole genome shotgun (WGS) entry which is preliminary data.</text>
</comment>
<feature type="transmembrane region" description="Helical" evidence="13">
    <location>
        <begin position="209"/>
        <end position="228"/>
    </location>
</feature>
<dbReference type="PANTHER" id="PTHR11035:SF35">
    <property type="entry name" value="VERY-LONG-CHAIN (3R)-3-HYDROXYACYL-COA DEHYDRATASE"/>
    <property type="match status" value="1"/>
</dbReference>
<reference evidence="14" key="1">
    <citation type="submission" date="2022-12" db="EMBL/GenBank/DDBJ databases">
        <title>Draft genome assemblies for two species of Escallonia (Escalloniales).</title>
        <authorList>
            <person name="Chanderbali A."/>
            <person name="Dervinis C."/>
            <person name="Anghel I."/>
            <person name="Soltis D."/>
            <person name="Soltis P."/>
            <person name="Zapata F."/>
        </authorList>
    </citation>
    <scope>NUCLEOTIDE SEQUENCE</scope>
    <source>
        <strain evidence="14">UCBG64.0493</strain>
        <tissue evidence="14">Leaf</tissue>
    </source>
</reference>
<evidence type="ECO:0000256" key="7">
    <source>
        <dbReference type="ARBA" id="ARBA00022832"/>
    </source>
</evidence>
<gene>
    <name evidence="14" type="ORF">RJ639_026609</name>
</gene>
<evidence type="ECO:0000256" key="4">
    <source>
        <dbReference type="ARBA" id="ARBA00013122"/>
    </source>
</evidence>
<dbReference type="GO" id="GO:0042761">
    <property type="term" value="P:very long-chain fatty acid biosynthetic process"/>
    <property type="evidence" value="ECO:0007669"/>
    <property type="project" value="TreeGrafter"/>
</dbReference>
<dbReference type="EMBL" id="JAVXUP010004726">
    <property type="protein sequence ID" value="KAK2996767.1"/>
    <property type="molecule type" value="Genomic_DNA"/>
</dbReference>
<keyword evidence="10 13" id="KW-0472">Membrane</keyword>
<dbReference type="AlphaFoldDB" id="A0AA88UX04"/>
<evidence type="ECO:0000256" key="6">
    <source>
        <dbReference type="ARBA" id="ARBA00022692"/>
    </source>
</evidence>
<evidence type="ECO:0000256" key="1">
    <source>
        <dbReference type="ARBA" id="ARBA00004141"/>
    </source>
</evidence>
<keyword evidence="8 13" id="KW-1133">Transmembrane helix</keyword>
<accession>A0AA88UX04</accession>
<proteinExistence type="inferred from homology"/>
<feature type="transmembrane region" description="Helical" evidence="13">
    <location>
        <begin position="116"/>
        <end position="136"/>
    </location>
</feature>
<keyword evidence="6 13" id="KW-0812">Transmembrane</keyword>
<keyword evidence="11 13" id="KW-0275">Fatty acid biosynthesis</keyword>
<keyword evidence="15" id="KW-1185">Reference proteome</keyword>
<evidence type="ECO:0000256" key="13">
    <source>
        <dbReference type="RuleBase" id="RU363109"/>
    </source>
</evidence>
<evidence type="ECO:0000256" key="2">
    <source>
        <dbReference type="ARBA" id="ARBA00005194"/>
    </source>
</evidence>
<comment type="subcellular location">
    <subcellularLocation>
        <location evidence="13">Endoplasmic reticulum membrane</location>
        <topology evidence="13">Multi-pass membrane protein</topology>
    </subcellularLocation>
    <subcellularLocation>
        <location evidence="1">Membrane</location>
        <topology evidence="1">Multi-pass membrane protein</topology>
    </subcellularLocation>
</comment>
<keyword evidence="13" id="KW-0256">Endoplasmic reticulum</keyword>
<feature type="transmembrane region" description="Helical" evidence="13">
    <location>
        <begin position="7"/>
        <end position="28"/>
    </location>
</feature>
<sequence>MSKLSKLYLFSYNSLQAFGWAISLYRLLTKFLSTNSVDGAYKSVGELICLLQAVAFLEVIHGAIGIVPGGMLLPLMQWGGRTHFLFAIVLRIHEVQVLPAVFITFLAWSSSEVIRYPYYALNCVGISPSFITFLRFDSLTVQPPTLQSILHSLCFIPLELLLVKCAYFDIALISNSELVWLMYQALPFIKQKHLYSDFFARLTFSYYDFVKVVLLCYPFLWLKLYLHLFKQRRSKLRKDLKKKKN</sequence>
<dbReference type="GO" id="GO:0030148">
    <property type="term" value="P:sphingolipid biosynthetic process"/>
    <property type="evidence" value="ECO:0007669"/>
    <property type="project" value="TreeGrafter"/>
</dbReference>
<feature type="transmembrane region" description="Helical" evidence="13">
    <location>
        <begin position="148"/>
        <end position="173"/>
    </location>
</feature>
<evidence type="ECO:0000256" key="9">
    <source>
        <dbReference type="ARBA" id="ARBA00023098"/>
    </source>
</evidence>